<proteinExistence type="predicted"/>
<evidence type="ECO:0000259" key="2">
    <source>
        <dbReference type="Pfam" id="PF09851"/>
    </source>
</evidence>
<sequence>MKVLQSSTRMVLMPLMLSVLLPSQGAFAQWRGYGDWHMGPGMMDGWGMGWFGGIFMLAIWILIIVGLIFLIRWLVHNTRSDSHASSGGGSSRALDILKERYARGEIDRQEFEEKKAHIQS</sequence>
<dbReference type="EMBL" id="UPXX01000029">
    <property type="protein sequence ID" value="VBB45475.1"/>
    <property type="molecule type" value="Genomic_DNA"/>
</dbReference>
<evidence type="ECO:0000313" key="3">
    <source>
        <dbReference type="EMBL" id="VBB45475.1"/>
    </source>
</evidence>
<dbReference type="Pfam" id="PF09851">
    <property type="entry name" value="SHOCT"/>
    <property type="match status" value="1"/>
</dbReference>
<keyword evidence="1" id="KW-1133">Transmembrane helix</keyword>
<dbReference type="AlphaFoldDB" id="A0A653ABV2"/>
<feature type="transmembrane region" description="Helical" evidence="1">
    <location>
        <begin position="52"/>
        <end position="75"/>
    </location>
</feature>
<accession>A0A653ABV2</accession>
<keyword evidence="1" id="KW-0812">Transmembrane</keyword>
<protein>
    <recommendedName>
        <fullName evidence="2">SHOCT domain-containing protein</fullName>
    </recommendedName>
</protein>
<feature type="domain" description="SHOCT" evidence="2">
    <location>
        <begin position="93"/>
        <end position="118"/>
    </location>
</feature>
<name>A0A653ABV2_UNCDX</name>
<gene>
    <name evidence="3" type="ORF">TRIP_B350426</name>
</gene>
<reference evidence="3" key="1">
    <citation type="submission" date="2018-07" db="EMBL/GenBank/DDBJ databases">
        <authorList>
            <consortium name="Genoscope - CEA"/>
            <person name="William W."/>
        </authorList>
    </citation>
    <scope>NUCLEOTIDE SEQUENCE</scope>
    <source>
        <strain evidence="3">IK1</strain>
    </source>
</reference>
<keyword evidence="1" id="KW-0472">Membrane</keyword>
<evidence type="ECO:0000256" key="1">
    <source>
        <dbReference type="SAM" id="Phobius"/>
    </source>
</evidence>
<dbReference type="InterPro" id="IPR018649">
    <property type="entry name" value="SHOCT"/>
</dbReference>
<organism evidence="3">
    <name type="scientific">Uncultured Desulfatiglans sp</name>
    <dbReference type="NCBI Taxonomy" id="1748965"/>
    <lineage>
        <taxon>Bacteria</taxon>
        <taxon>Pseudomonadati</taxon>
        <taxon>Thermodesulfobacteriota</taxon>
        <taxon>Desulfobacteria</taxon>
        <taxon>Desulfatiglandales</taxon>
        <taxon>Desulfatiglandaceae</taxon>
        <taxon>Desulfatiglans</taxon>
        <taxon>environmental samples</taxon>
    </lineage>
</organism>